<dbReference type="Pfam" id="PF00270">
    <property type="entry name" value="DEAD"/>
    <property type="match status" value="1"/>
</dbReference>
<dbReference type="Pfam" id="PF02559">
    <property type="entry name" value="CarD_TRCF_RID"/>
    <property type="match status" value="1"/>
</dbReference>
<dbReference type="Proteomes" id="UP000030652">
    <property type="component" value="Unassembled WGS sequence"/>
</dbReference>
<dbReference type="SUPFAM" id="SSF143517">
    <property type="entry name" value="TRCF domain-like"/>
    <property type="match status" value="1"/>
</dbReference>
<evidence type="ECO:0000259" key="16">
    <source>
        <dbReference type="PROSITE" id="PS51194"/>
    </source>
</evidence>
<keyword evidence="2 13" id="KW-0963">Cytoplasm</keyword>
<evidence type="ECO:0000313" key="17">
    <source>
        <dbReference type="EMBL" id="KHE93002.1"/>
    </source>
</evidence>
<evidence type="ECO:0000256" key="13">
    <source>
        <dbReference type="HAMAP-Rule" id="MF_00969"/>
    </source>
</evidence>
<evidence type="ECO:0000313" key="18">
    <source>
        <dbReference type="Proteomes" id="UP000030652"/>
    </source>
</evidence>
<evidence type="ECO:0000256" key="4">
    <source>
        <dbReference type="ARBA" id="ARBA00022763"/>
    </source>
</evidence>
<dbReference type="FunFam" id="3.40.50.300:FF:000546">
    <property type="entry name" value="Transcription-repair-coupling factor"/>
    <property type="match status" value="1"/>
</dbReference>
<evidence type="ECO:0000256" key="6">
    <source>
        <dbReference type="ARBA" id="ARBA00022806"/>
    </source>
</evidence>
<dbReference type="InterPro" id="IPR037235">
    <property type="entry name" value="TRCF-like_C_D7"/>
</dbReference>
<keyword evidence="4 13" id="KW-0227">DNA damage</keyword>
<sequence length="1134" mass="128690">MKNILKLIRKDKKYKQIADSLISGKGCHVQGLWGSSAAFLIAGLASDKDLSRKGDILFVTSGIEEAEEVFEDVNVFLHENPLFFPVSEDAISVESSPDTNTYVQQINVLYKLLSGNGESTCRIIITPIQSLLQHMPPPEAIEKNILTIAVGQECGQEFIVEWLIKGSFERTGIVELPGEFSLRGGIIDIFPFSSLKDHEQDNDVPAGNRAGEMPYRIEFFGDEIDSIRMFNTETQLSAKKVNECKILGVQTEQGNTPAHQKDKPSPSERSGSQKGKFSSLIDYIPKESWIIFKEYESIESKAEHINDNLQSHGKMFSFDSIIKSCNNFRKMYLSRLTLKRENTFSFNIKALDHFDHDVDNSIKKIGDINNAHNNTIIFCSNQAEEQRLSELLSPDINSQPASRKTKQKSNRKTTDKRSLSNHIEYQIGHLNHGFLFEDISTAFLTHHEIFHRYRLRREPKSLIPSKAIDSFLDLAVGDLVVHASHGIARFLGMQMLNSDNESGSCGEFLTLEFDEEAKVYVPATKIELVQKYISGSERKPKLSKLGNRTWERKKQIATAAVQDMATELISMQAIREAKQGIAYPKDSEWQKKFESEFIYQETEDQLQVAMDIKNDMESSKPMDRLICGDVGYGKTEIAIRAAFKTVMYGKQVAVLVPTTLLAQQHYRTFIERMADYPVNINVLSRFKTRKEQKEILEDLKEGKVDIVIGTHRLVQKDVTFKDIGLIVIDEEQRFGVAHKEKLKKLRESVDVLTLTATPIPRTLHLSLLGIRDISSLNTPPHDRQSIQTNLLRFDPEVIRNAILHELNRDGQVYFVHNRVRNINRIAETIGKIVPEASITVAHGQMPEGVLEKKTSDFINGRSDILVSTTIIESGLDIPNVNTIFINDADIFGLADLHQLRGRVGRYKHRAYAYLLLPKNRPVSPEAEKRLKAIIDFSELGAGFKIAMRDLEIRGTGNILGIEQHGHIAAVGYEMFCRLLEIVIRKAKNEPVQGYNDIHINLNLESYLPDSYIPDMKLKIEIYRKINRLSSKHEIEEIRKELADRFGPIPEHVKNLLMECEIRVAAQASHILSLIRTNGTIILQVENLQKVETLFKNAKKMVKVVAGNELRLTLPRKKMSPYDTAEFMKNLLITT</sequence>
<evidence type="ECO:0000256" key="14">
    <source>
        <dbReference type="SAM" id="MobiDB-lite"/>
    </source>
</evidence>
<proteinExistence type="inferred from homology"/>
<dbReference type="HAMAP" id="MF_00969">
    <property type="entry name" value="TRCF"/>
    <property type="match status" value="1"/>
</dbReference>
<evidence type="ECO:0000256" key="12">
    <source>
        <dbReference type="ARBA" id="ARBA00070128"/>
    </source>
</evidence>
<dbReference type="Gene3D" id="3.40.50.11180">
    <property type="match status" value="1"/>
</dbReference>
<evidence type="ECO:0000256" key="7">
    <source>
        <dbReference type="ARBA" id="ARBA00022840"/>
    </source>
</evidence>
<feature type="region of interest" description="Disordered" evidence="14">
    <location>
        <begin position="250"/>
        <end position="276"/>
    </location>
</feature>
<evidence type="ECO:0000256" key="9">
    <source>
        <dbReference type="ARBA" id="ARBA00023204"/>
    </source>
</evidence>
<evidence type="ECO:0000256" key="10">
    <source>
        <dbReference type="ARBA" id="ARBA00061104"/>
    </source>
</evidence>
<comment type="similarity">
    <text evidence="10 13">In the N-terminal section; belongs to the UvrB family.</text>
</comment>
<dbReference type="Pfam" id="PF03461">
    <property type="entry name" value="TRCF"/>
    <property type="match status" value="1"/>
</dbReference>
<gene>
    <name evidence="13" type="primary">mfd</name>
    <name evidence="17" type="ORF">SCABRO_01238</name>
</gene>
<dbReference type="SUPFAM" id="SSF52540">
    <property type="entry name" value="P-loop containing nucleoside triphosphate hydrolases"/>
    <property type="match status" value="4"/>
</dbReference>
<dbReference type="GO" id="GO:0016787">
    <property type="term" value="F:hydrolase activity"/>
    <property type="evidence" value="ECO:0007669"/>
    <property type="project" value="UniProtKB-KW"/>
</dbReference>
<dbReference type="EMBL" id="JRYO01000083">
    <property type="protein sequence ID" value="KHE93002.1"/>
    <property type="molecule type" value="Genomic_DNA"/>
</dbReference>
<dbReference type="GO" id="GO:0003678">
    <property type="term" value="F:DNA helicase activity"/>
    <property type="evidence" value="ECO:0007669"/>
    <property type="project" value="TreeGrafter"/>
</dbReference>
<evidence type="ECO:0000256" key="8">
    <source>
        <dbReference type="ARBA" id="ARBA00023125"/>
    </source>
</evidence>
<dbReference type="InterPro" id="IPR005118">
    <property type="entry name" value="TRCF_C"/>
</dbReference>
<comment type="similarity">
    <text evidence="11 13">In the C-terminal section; belongs to the helicase family. RecG subfamily.</text>
</comment>
<evidence type="ECO:0000256" key="3">
    <source>
        <dbReference type="ARBA" id="ARBA00022741"/>
    </source>
</evidence>
<dbReference type="Pfam" id="PF17757">
    <property type="entry name" value="UvrB_inter"/>
    <property type="match status" value="2"/>
</dbReference>
<evidence type="ECO:0000259" key="15">
    <source>
        <dbReference type="PROSITE" id="PS51192"/>
    </source>
</evidence>
<dbReference type="PROSITE" id="PS51192">
    <property type="entry name" value="HELICASE_ATP_BIND_1"/>
    <property type="match status" value="1"/>
</dbReference>
<dbReference type="eggNOG" id="COG1197">
    <property type="taxonomic scope" value="Bacteria"/>
</dbReference>
<dbReference type="PROSITE" id="PS51194">
    <property type="entry name" value="HELICASE_CTER"/>
    <property type="match status" value="1"/>
</dbReference>
<reference evidence="17 18" key="1">
    <citation type="submission" date="2014-10" db="EMBL/GenBank/DDBJ databases">
        <title>Draft genome of anammox bacterium scalindua brodae, obtained using differential coverage binning of sequence data from two enrichment reactors.</title>
        <authorList>
            <person name="Speth D.R."/>
            <person name="Russ L."/>
            <person name="Kartal B."/>
            <person name="Op den Camp H.J."/>
            <person name="Dutilh B.E."/>
            <person name="Jetten M.S."/>
        </authorList>
    </citation>
    <scope>NUCLEOTIDE SEQUENCE [LARGE SCALE GENOMIC DNA]</scope>
    <source>
        <strain evidence="17">RU1</strain>
    </source>
</reference>
<comment type="function">
    <text evidence="13">Couples transcription and DNA repair by recognizing RNA polymerase (RNAP) stalled at DNA lesions. Mediates ATP-dependent release of RNAP and its truncated transcript from the DNA, and recruitment of nucleotide excision repair machinery to the damaged site.</text>
</comment>
<dbReference type="InterPro" id="IPR027417">
    <property type="entry name" value="P-loop_NTPase"/>
</dbReference>
<dbReference type="SMART" id="SM01058">
    <property type="entry name" value="CarD_TRCF"/>
    <property type="match status" value="1"/>
</dbReference>
<comment type="caution">
    <text evidence="17">The sequence shown here is derived from an EMBL/GenBank/DDBJ whole genome shotgun (WGS) entry which is preliminary data.</text>
</comment>
<dbReference type="PANTHER" id="PTHR47964">
    <property type="entry name" value="ATP-DEPENDENT DNA HELICASE HOMOLOG RECG, CHLOROPLASTIC"/>
    <property type="match status" value="1"/>
</dbReference>
<dbReference type="CDD" id="cd17991">
    <property type="entry name" value="DEXHc_TRCF"/>
    <property type="match status" value="1"/>
</dbReference>
<keyword evidence="9 13" id="KW-0234">DNA repair</keyword>
<dbReference type="SMART" id="SM00490">
    <property type="entry name" value="HELICc"/>
    <property type="match status" value="1"/>
</dbReference>
<dbReference type="GO" id="GO:0000716">
    <property type="term" value="P:transcription-coupled nucleotide-excision repair, DNA damage recognition"/>
    <property type="evidence" value="ECO:0007669"/>
    <property type="project" value="UniProtKB-UniRule"/>
</dbReference>
<evidence type="ECO:0000256" key="1">
    <source>
        <dbReference type="ARBA" id="ARBA00004496"/>
    </source>
</evidence>
<dbReference type="InterPro" id="IPR041471">
    <property type="entry name" value="UvrB_inter"/>
</dbReference>
<dbReference type="GO" id="GO:0006355">
    <property type="term" value="P:regulation of DNA-templated transcription"/>
    <property type="evidence" value="ECO:0007669"/>
    <property type="project" value="UniProtKB-UniRule"/>
</dbReference>
<dbReference type="GO" id="GO:0005524">
    <property type="term" value="F:ATP binding"/>
    <property type="evidence" value="ECO:0007669"/>
    <property type="project" value="UniProtKB-UniRule"/>
</dbReference>
<evidence type="ECO:0000256" key="5">
    <source>
        <dbReference type="ARBA" id="ARBA00022801"/>
    </source>
</evidence>
<dbReference type="Gene3D" id="3.30.2060.10">
    <property type="entry name" value="Penicillin-binding protein 1b domain"/>
    <property type="match status" value="1"/>
</dbReference>
<dbReference type="AlphaFoldDB" id="A0A0B0EIX4"/>
<accession>A0A0B0EIX4</accession>
<evidence type="ECO:0000256" key="2">
    <source>
        <dbReference type="ARBA" id="ARBA00022490"/>
    </source>
</evidence>
<feature type="region of interest" description="Disordered" evidence="14">
    <location>
        <begin position="394"/>
        <end position="418"/>
    </location>
</feature>
<dbReference type="InterPro" id="IPR014001">
    <property type="entry name" value="Helicase_ATP-bd"/>
</dbReference>
<protein>
    <recommendedName>
        <fullName evidence="12 13">Transcription-repair-coupling factor</fullName>
        <shortName evidence="13">TRCF</shortName>
        <ecNumber evidence="13">3.6.4.-</ecNumber>
    </recommendedName>
</protein>
<feature type="domain" description="Helicase C-terminal" evidence="16">
    <location>
        <begin position="797"/>
        <end position="951"/>
    </location>
</feature>
<dbReference type="Gene3D" id="3.90.1150.50">
    <property type="entry name" value="Transcription-repair-coupling factor, D7 domain"/>
    <property type="match status" value="1"/>
</dbReference>
<dbReference type="Gene3D" id="2.40.10.170">
    <property type="match status" value="1"/>
</dbReference>
<dbReference type="Pfam" id="PF00271">
    <property type="entry name" value="Helicase_C"/>
    <property type="match status" value="1"/>
</dbReference>
<dbReference type="NCBIfam" id="TIGR00580">
    <property type="entry name" value="mfd"/>
    <property type="match status" value="1"/>
</dbReference>
<dbReference type="PATRIC" id="fig|237368.3.peg.1352"/>
<dbReference type="InterPro" id="IPR001650">
    <property type="entry name" value="Helicase_C-like"/>
</dbReference>
<feature type="domain" description="Helicase ATP-binding" evidence="15">
    <location>
        <begin position="615"/>
        <end position="776"/>
    </location>
</feature>
<keyword evidence="8 13" id="KW-0238">DNA-binding</keyword>
<organism evidence="17 18">
    <name type="scientific">Candidatus Scalindua brodae</name>
    <dbReference type="NCBI Taxonomy" id="237368"/>
    <lineage>
        <taxon>Bacteria</taxon>
        <taxon>Pseudomonadati</taxon>
        <taxon>Planctomycetota</taxon>
        <taxon>Candidatus Brocadiia</taxon>
        <taxon>Candidatus Brocadiales</taxon>
        <taxon>Candidatus Scalinduaceae</taxon>
        <taxon>Candidatus Scalindua</taxon>
    </lineage>
</organism>
<dbReference type="GO" id="GO:0003684">
    <property type="term" value="F:damaged DNA binding"/>
    <property type="evidence" value="ECO:0007669"/>
    <property type="project" value="InterPro"/>
</dbReference>
<keyword evidence="3 13" id="KW-0547">Nucleotide-binding</keyword>
<dbReference type="PANTHER" id="PTHR47964:SF1">
    <property type="entry name" value="ATP-DEPENDENT DNA HELICASE HOMOLOG RECG, CHLOROPLASTIC"/>
    <property type="match status" value="1"/>
</dbReference>
<keyword evidence="5 13" id="KW-0378">Hydrolase</keyword>
<evidence type="ECO:0000256" key="11">
    <source>
        <dbReference type="ARBA" id="ARBA00061399"/>
    </source>
</evidence>
<dbReference type="InterPro" id="IPR004576">
    <property type="entry name" value="Mfd"/>
</dbReference>
<dbReference type="GO" id="GO:0005737">
    <property type="term" value="C:cytoplasm"/>
    <property type="evidence" value="ECO:0007669"/>
    <property type="project" value="UniProtKB-SubCell"/>
</dbReference>
<dbReference type="InterPro" id="IPR036101">
    <property type="entry name" value="CarD-like/TRCF_RID_sf"/>
</dbReference>
<dbReference type="SMART" id="SM00487">
    <property type="entry name" value="DEXDc"/>
    <property type="match status" value="1"/>
</dbReference>
<keyword evidence="6" id="KW-0347">Helicase</keyword>
<dbReference type="InterPro" id="IPR047112">
    <property type="entry name" value="RecG/Mfd"/>
</dbReference>
<dbReference type="InterPro" id="IPR011545">
    <property type="entry name" value="DEAD/DEAH_box_helicase_dom"/>
</dbReference>
<comment type="subcellular location">
    <subcellularLocation>
        <location evidence="1 13">Cytoplasm</location>
    </subcellularLocation>
</comment>
<dbReference type="EC" id="3.6.4.-" evidence="13"/>
<feature type="compositionally biased region" description="Polar residues" evidence="14">
    <location>
        <begin position="267"/>
        <end position="276"/>
    </location>
</feature>
<dbReference type="InterPro" id="IPR003711">
    <property type="entry name" value="CarD-like/TRCF_RID"/>
</dbReference>
<dbReference type="SUPFAM" id="SSF141259">
    <property type="entry name" value="CarD-like"/>
    <property type="match status" value="1"/>
</dbReference>
<keyword evidence="7 13" id="KW-0067">ATP-binding</keyword>
<name>A0A0B0EIX4_9BACT</name>
<dbReference type="Gene3D" id="3.40.50.300">
    <property type="entry name" value="P-loop containing nucleotide triphosphate hydrolases"/>
    <property type="match status" value="2"/>
</dbReference>
<dbReference type="SMART" id="SM00982">
    <property type="entry name" value="TRCF"/>
    <property type="match status" value="1"/>
</dbReference>